<feature type="domain" description="Type II secretion system protein GspF" evidence="7">
    <location>
        <begin position="156"/>
        <end position="277"/>
    </location>
</feature>
<sequence>MTVGTPMLLVLLALSCLSLAGMVVSGVLVSRMQDQRRRRDARLKAVSAPFRPVVQVELSAFKPMTRARRPLMATLADVFGIDVVRTDQYPAPWWMIVACTFVVVGFLGTLVSGLLGVLTFPALIGGWIMACRAVFGWMLEKRRDNQLQQFPDALAMIVRSVGVGIPVMEAMRSVAREASDPTGPEFARMIEQVSIGVPMEDSLREMASRSNLAEYRFFATALALQAQTGGSLSGTLIGLADVIRKRLALKARGHALSSEARASATVLGGLPVALGLLLWLMNPTYIDLLFVDPMGHAILGGACASLCCGVLAMRTIIRRTLS</sequence>
<keyword evidence="2" id="KW-1003">Cell membrane</keyword>
<dbReference type="Proteomes" id="UP000561066">
    <property type="component" value="Unassembled WGS sequence"/>
</dbReference>
<evidence type="ECO:0000256" key="5">
    <source>
        <dbReference type="ARBA" id="ARBA00023136"/>
    </source>
</evidence>
<dbReference type="EMBL" id="JABEQH010000008">
    <property type="protein sequence ID" value="MBB2175816.1"/>
    <property type="molecule type" value="Genomic_DNA"/>
</dbReference>
<accession>A0A7W4J6Y4</accession>
<dbReference type="GO" id="GO:0005886">
    <property type="term" value="C:plasma membrane"/>
    <property type="evidence" value="ECO:0007669"/>
    <property type="project" value="UniProtKB-SubCell"/>
</dbReference>
<dbReference type="AlphaFoldDB" id="A0A7W4J6Y4"/>
<feature type="transmembrane region" description="Helical" evidence="6">
    <location>
        <begin position="120"/>
        <end position="139"/>
    </location>
</feature>
<keyword evidence="5 6" id="KW-0472">Membrane</keyword>
<feature type="transmembrane region" description="Helical" evidence="6">
    <location>
        <begin position="262"/>
        <end position="282"/>
    </location>
</feature>
<keyword evidence="4 6" id="KW-1133">Transmembrane helix</keyword>
<dbReference type="Gene3D" id="1.20.81.30">
    <property type="entry name" value="Type II secretion system (T2SS), domain F"/>
    <property type="match status" value="1"/>
</dbReference>
<evidence type="ECO:0000256" key="3">
    <source>
        <dbReference type="ARBA" id="ARBA00022692"/>
    </source>
</evidence>
<evidence type="ECO:0000313" key="9">
    <source>
        <dbReference type="Proteomes" id="UP000561066"/>
    </source>
</evidence>
<evidence type="ECO:0000256" key="2">
    <source>
        <dbReference type="ARBA" id="ARBA00022475"/>
    </source>
</evidence>
<proteinExistence type="predicted"/>
<dbReference type="PANTHER" id="PTHR35007">
    <property type="entry name" value="INTEGRAL MEMBRANE PROTEIN-RELATED"/>
    <property type="match status" value="1"/>
</dbReference>
<dbReference type="PANTHER" id="PTHR35007:SF1">
    <property type="entry name" value="PILUS ASSEMBLY PROTEIN"/>
    <property type="match status" value="1"/>
</dbReference>
<dbReference type="InterPro" id="IPR018076">
    <property type="entry name" value="T2SS_GspF_dom"/>
</dbReference>
<gene>
    <name evidence="8" type="ORF">HLH21_07690</name>
</gene>
<feature type="transmembrane region" description="Helical" evidence="6">
    <location>
        <begin position="294"/>
        <end position="317"/>
    </location>
</feature>
<feature type="transmembrane region" description="Helical" evidence="6">
    <location>
        <begin position="93"/>
        <end position="114"/>
    </location>
</feature>
<keyword evidence="3 6" id="KW-0812">Transmembrane</keyword>
<dbReference type="InterPro" id="IPR042094">
    <property type="entry name" value="T2SS_GspF_sf"/>
</dbReference>
<evidence type="ECO:0000256" key="1">
    <source>
        <dbReference type="ARBA" id="ARBA00004651"/>
    </source>
</evidence>
<comment type="subcellular location">
    <subcellularLocation>
        <location evidence="1">Cell membrane</location>
        <topology evidence="1">Multi-pass membrane protein</topology>
    </subcellularLocation>
</comment>
<dbReference type="Pfam" id="PF00482">
    <property type="entry name" value="T2SSF"/>
    <property type="match status" value="1"/>
</dbReference>
<feature type="transmembrane region" description="Helical" evidence="6">
    <location>
        <begin position="6"/>
        <end position="29"/>
    </location>
</feature>
<protein>
    <submittedName>
        <fullName evidence="8">Type II secretion system protein F</fullName>
    </submittedName>
</protein>
<dbReference type="RefSeq" id="WP_182942959.1">
    <property type="nucleotide sequence ID" value="NZ_JABEQH010000008.1"/>
</dbReference>
<evidence type="ECO:0000256" key="4">
    <source>
        <dbReference type="ARBA" id="ARBA00022989"/>
    </source>
</evidence>
<name>A0A7W4J6Y4_9PROT</name>
<comment type="caution">
    <text evidence="8">The sequence shown here is derived from an EMBL/GenBank/DDBJ whole genome shotgun (WGS) entry which is preliminary data.</text>
</comment>
<evidence type="ECO:0000256" key="6">
    <source>
        <dbReference type="SAM" id="Phobius"/>
    </source>
</evidence>
<evidence type="ECO:0000313" key="8">
    <source>
        <dbReference type="EMBL" id="MBB2175816.1"/>
    </source>
</evidence>
<organism evidence="8 9">
    <name type="scientific">Gluconacetobacter johannae</name>
    <dbReference type="NCBI Taxonomy" id="112140"/>
    <lineage>
        <taxon>Bacteria</taxon>
        <taxon>Pseudomonadati</taxon>
        <taxon>Pseudomonadota</taxon>
        <taxon>Alphaproteobacteria</taxon>
        <taxon>Acetobacterales</taxon>
        <taxon>Acetobacteraceae</taxon>
        <taxon>Gluconacetobacter</taxon>
    </lineage>
</organism>
<evidence type="ECO:0000259" key="7">
    <source>
        <dbReference type="Pfam" id="PF00482"/>
    </source>
</evidence>
<reference evidence="8 9" key="1">
    <citation type="submission" date="2020-04" db="EMBL/GenBank/DDBJ databases">
        <title>Description of novel Gluconacetobacter.</title>
        <authorList>
            <person name="Sombolestani A."/>
        </authorList>
    </citation>
    <scope>NUCLEOTIDE SEQUENCE [LARGE SCALE GENOMIC DNA]</scope>
    <source>
        <strain evidence="8 9">LMG 21312</strain>
    </source>
</reference>
<keyword evidence="9" id="KW-1185">Reference proteome</keyword>